<dbReference type="Proteomes" id="UP000218432">
    <property type="component" value="Chromosome 2"/>
</dbReference>
<feature type="domain" description="YCII-related" evidence="2">
    <location>
        <begin position="1"/>
        <end position="84"/>
    </location>
</feature>
<reference evidence="3 4" key="1">
    <citation type="journal article" date="2017" name="Genome Announc.">
        <title>Complete Genome Sequence of Burkholderia stabilis FERMP-21014.</title>
        <authorList>
            <person name="Konishi K."/>
            <person name="Kumagai T."/>
            <person name="Sakasegawa S."/>
            <person name="Tamura T."/>
        </authorList>
    </citation>
    <scope>NUCLEOTIDE SEQUENCE [LARGE SCALE GENOMIC DNA]</scope>
    <source>
        <strain evidence="3 4">FERMP-21014</strain>
    </source>
</reference>
<comment type="similarity">
    <text evidence="1">Belongs to the YciI family.</text>
</comment>
<dbReference type="InterPro" id="IPR005545">
    <property type="entry name" value="YCII"/>
</dbReference>
<organism evidence="3 4">
    <name type="scientific">Burkholderia stabilis</name>
    <dbReference type="NCBI Taxonomy" id="95485"/>
    <lineage>
        <taxon>Bacteria</taxon>
        <taxon>Pseudomonadati</taxon>
        <taxon>Pseudomonadota</taxon>
        <taxon>Betaproteobacteria</taxon>
        <taxon>Burkholderiales</taxon>
        <taxon>Burkholderiaceae</taxon>
        <taxon>Burkholderia</taxon>
        <taxon>Burkholderia cepacia complex</taxon>
    </lineage>
</organism>
<evidence type="ECO:0000313" key="3">
    <source>
        <dbReference type="EMBL" id="BAX61099.1"/>
    </source>
</evidence>
<dbReference type="RefSeq" id="WP_096473695.1">
    <property type="nucleotide sequence ID" value="NZ_AP018112.1"/>
</dbReference>
<evidence type="ECO:0000313" key="4">
    <source>
        <dbReference type="Proteomes" id="UP000218432"/>
    </source>
</evidence>
<name>A0A1Y1BS56_9BURK</name>
<dbReference type="PANTHER" id="PTHR33606">
    <property type="entry name" value="PROTEIN YCII"/>
    <property type="match status" value="1"/>
</dbReference>
<evidence type="ECO:0000259" key="2">
    <source>
        <dbReference type="Pfam" id="PF03795"/>
    </source>
</evidence>
<accession>A0A1Y1BS56</accession>
<gene>
    <name evidence="3" type="ORF">BSFP_039650</name>
</gene>
<protein>
    <recommendedName>
        <fullName evidence="2">YCII-related domain-containing protein</fullName>
    </recommendedName>
</protein>
<dbReference type="Pfam" id="PF03795">
    <property type="entry name" value="YCII"/>
    <property type="match status" value="1"/>
</dbReference>
<dbReference type="AlphaFoldDB" id="A0A1Y1BS56"/>
<dbReference type="PANTHER" id="PTHR33606:SF3">
    <property type="entry name" value="PROTEIN YCII"/>
    <property type="match status" value="1"/>
</dbReference>
<dbReference type="InterPro" id="IPR051807">
    <property type="entry name" value="Sec-metab_biosynth-assoc"/>
</dbReference>
<dbReference type="Gene3D" id="3.30.70.1060">
    <property type="entry name" value="Dimeric alpha+beta barrel"/>
    <property type="match status" value="1"/>
</dbReference>
<dbReference type="SUPFAM" id="SSF54909">
    <property type="entry name" value="Dimeric alpha+beta barrel"/>
    <property type="match status" value="1"/>
</dbReference>
<dbReference type="EMBL" id="AP018112">
    <property type="protein sequence ID" value="BAX61099.1"/>
    <property type="molecule type" value="Genomic_DNA"/>
</dbReference>
<proteinExistence type="inferred from homology"/>
<evidence type="ECO:0000256" key="1">
    <source>
        <dbReference type="ARBA" id="ARBA00007689"/>
    </source>
</evidence>
<sequence>MLFIVYCLDHPGMAERRQTHFAAHKARLLASPLKARIAGPLIDPDGSVGGSLFLYEADDIDAVRQLVHDDPFNTEGIWKTVDIRFFLNRADEH</sequence>
<dbReference type="InterPro" id="IPR011008">
    <property type="entry name" value="Dimeric_a/b-barrel"/>
</dbReference>